<accession>A0A174QK83</accession>
<dbReference type="Pfam" id="PF07441">
    <property type="entry name" value="BofA"/>
    <property type="match status" value="1"/>
</dbReference>
<evidence type="ECO:0000313" key="2">
    <source>
        <dbReference type="EMBL" id="CUP71300.1"/>
    </source>
</evidence>
<dbReference type="InterPro" id="IPR010001">
    <property type="entry name" value="BofA"/>
</dbReference>
<sequence>MLFDNYERYKTDTDHHIIKKQSNKKEKNMKKKGTKIIVNFLIRGIIGFAIIFFVNEFLDGQGISACVGMNPITFLTSGSFGFPGVALLYGITFYQIM</sequence>
<keyword evidence="1" id="KW-1133">Transmembrane helix</keyword>
<organism evidence="2 3">
    <name type="scientific">Dorea longicatena</name>
    <dbReference type="NCBI Taxonomy" id="88431"/>
    <lineage>
        <taxon>Bacteria</taxon>
        <taxon>Bacillati</taxon>
        <taxon>Bacillota</taxon>
        <taxon>Clostridia</taxon>
        <taxon>Lachnospirales</taxon>
        <taxon>Lachnospiraceae</taxon>
        <taxon>Dorea</taxon>
    </lineage>
</organism>
<reference evidence="2 3" key="1">
    <citation type="submission" date="2015-09" db="EMBL/GenBank/DDBJ databases">
        <authorList>
            <consortium name="Pathogen Informatics"/>
        </authorList>
    </citation>
    <scope>NUCLEOTIDE SEQUENCE [LARGE SCALE GENOMIC DNA]</scope>
    <source>
        <strain evidence="2 3">2789STDY5834914</strain>
    </source>
</reference>
<dbReference type="STRING" id="88431.ERS852423_01484"/>
<name>A0A174QK83_9FIRM</name>
<keyword evidence="1" id="KW-0472">Membrane</keyword>
<dbReference type="Proteomes" id="UP000095485">
    <property type="component" value="Unassembled WGS sequence"/>
</dbReference>
<evidence type="ECO:0000313" key="3">
    <source>
        <dbReference type="Proteomes" id="UP000095485"/>
    </source>
</evidence>
<gene>
    <name evidence="2" type="ORF">ERS852526_01793</name>
</gene>
<feature type="transmembrane region" description="Helical" evidence="1">
    <location>
        <begin position="36"/>
        <end position="54"/>
    </location>
</feature>
<feature type="transmembrane region" description="Helical" evidence="1">
    <location>
        <begin position="74"/>
        <end position="94"/>
    </location>
</feature>
<keyword evidence="1" id="KW-0812">Transmembrane</keyword>
<proteinExistence type="predicted"/>
<evidence type="ECO:0000256" key="1">
    <source>
        <dbReference type="SAM" id="Phobius"/>
    </source>
</evidence>
<dbReference type="AlphaFoldDB" id="A0A174QK83"/>
<protein>
    <submittedName>
        <fullName evidence="2">Pro-sigmaK processing inhibitor BofA</fullName>
    </submittedName>
</protein>
<dbReference type="RefSeq" id="WP_319638541.1">
    <property type="nucleotide sequence ID" value="NZ_AP031429.1"/>
</dbReference>
<dbReference type="EMBL" id="CZAY01000012">
    <property type="protein sequence ID" value="CUP71300.1"/>
    <property type="molecule type" value="Genomic_DNA"/>
</dbReference>